<evidence type="ECO:0000256" key="1">
    <source>
        <dbReference type="SAM" id="Phobius"/>
    </source>
</evidence>
<dbReference type="Proteomes" id="UP000324222">
    <property type="component" value="Unassembled WGS sequence"/>
</dbReference>
<reference evidence="2 3" key="1">
    <citation type="submission" date="2019-05" db="EMBL/GenBank/DDBJ databases">
        <title>Another draft genome of Portunus trituberculatus and its Hox gene families provides insights of decapod evolution.</title>
        <authorList>
            <person name="Jeong J.-H."/>
            <person name="Song I."/>
            <person name="Kim S."/>
            <person name="Choi T."/>
            <person name="Kim D."/>
            <person name="Ryu S."/>
            <person name="Kim W."/>
        </authorList>
    </citation>
    <scope>NUCLEOTIDE SEQUENCE [LARGE SCALE GENOMIC DNA]</scope>
    <source>
        <tissue evidence="2">Muscle</tissue>
    </source>
</reference>
<keyword evidence="1" id="KW-0472">Membrane</keyword>
<dbReference type="AlphaFoldDB" id="A0A5B7J717"/>
<name>A0A5B7J717_PORTR</name>
<keyword evidence="1" id="KW-1133">Transmembrane helix</keyword>
<keyword evidence="1" id="KW-0812">Transmembrane</keyword>
<proteinExistence type="predicted"/>
<evidence type="ECO:0000313" key="2">
    <source>
        <dbReference type="EMBL" id="MPC91952.1"/>
    </source>
</evidence>
<organism evidence="2 3">
    <name type="scientific">Portunus trituberculatus</name>
    <name type="common">Swimming crab</name>
    <name type="synonym">Neptunus trituberculatus</name>
    <dbReference type="NCBI Taxonomy" id="210409"/>
    <lineage>
        <taxon>Eukaryota</taxon>
        <taxon>Metazoa</taxon>
        <taxon>Ecdysozoa</taxon>
        <taxon>Arthropoda</taxon>
        <taxon>Crustacea</taxon>
        <taxon>Multicrustacea</taxon>
        <taxon>Malacostraca</taxon>
        <taxon>Eumalacostraca</taxon>
        <taxon>Eucarida</taxon>
        <taxon>Decapoda</taxon>
        <taxon>Pleocyemata</taxon>
        <taxon>Brachyura</taxon>
        <taxon>Eubrachyura</taxon>
        <taxon>Portunoidea</taxon>
        <taxon>Portunidae</taxon>
        <taxon>Portuninae</taxon>
        <taxon>Portunus</taxon>
    </lineage>
</organism>
<protein>
    <submittedName>
        <fullName evidence="2">Uncharacterized protein</fullName>
    </submittedName>
</protein>
<dbReference type="EMBL" id="VSRR010089609">
    <property type="protein sequence ID" value="MPC91952.1"/>
    <property type="molecule type" value="Genomic_DNA"/>
</dbReference>
<comment type="caution">
    <text evidence="2">The sequence shown here is derived from an EMBL/GenBank/DDBJ whole genome shotgun (WGS) entry which is preliminary data.</text>
</comment>
<feature type="transmembrane region" description="Helical" evidence="1">
    <location>
        <begin position="6"/>
        <end position="24"/>
    </location>
</feature>
<gene>
    <name evidence="2" type="ORF">E2C01_087018</name>
</gene>
<sequence length="34" mass="4009">MHQYFIAGIIIIASIITLNMNYPVRLRHMFMNVS</sequence>
<evidence type="ECO:0000313" key="3">
    <source>
        <dbReference type="Proteomes" id="UP000324222"/>
    </source>
</evidence>
<keyword evidence="3" id="KW-1185">Reference proteome</keyword>
<accession>A0A5B7J717</accession>